<dbReference type="InterPro" id="IPR036873">
    <property type="entry name" value="Rhodanese-like_dom_sf"/>
</dbReference>
<dbReference type="PROSITE" id="PS50206">
    <property type="entry name" value="RHODANESE_3"/>
    <property type="match status" value="2"/>
</dbReference>
<dbReference type="SMART" id="SM00450">
    <property type="entry name" value="RHOD"/>
    <property type="match status" value="2"/>
</dbReference>
<dbReference type="InterPro" id="IPR001763">
    <property type="entry name" value="Rhodanese-like_dom"/>
</dbReference>
<dbReference type="InterPro" id="IPR001307">
    <property type="entry name" value="Thiosulphate_STrfase_CS"/>
</dbReference>
<gene>
    <name evidence="5" type="primary">sseA</name>
    <name evidence="5" type="ORF">JS278_02821</name>
</gene>
<dbReference type="PANTHER" id="PTHR11364">
    <property type="entry name" value="THIOSULFATE SULFERTANSFERASE"/>
    <property type="match status" value="1"/>
</dbReference>
<name>A0A344UXF8_9ACTN</name>
<evidence type="ECO:0000259" key="4">
    <source>
        <dbReference type="PROSITE" id="PS50206"/>
    </source>
</evidence>
<dbReference type="PROSITE" id="PS00683">
    <property type="entry name" value="RHODANESE_2"/>
    <property type="match status" value="1"/>
</dbReference>
<dbReference type="EMBL" id="CP025198">
    <property type="protein sequence ID" value="AXE39956.1"/>
    <property type="molecule type" value="Genomic_DNA"/>
</dbReference>
<dbReference type="CDD" id="cd01449">
    <property type="entry name" value="TST_Repeat_2"/>
    <property type="match status" value="1"/>
</dbReference>
<dbReference type="Gene3D" id="3.40.250.10">
    <property type="entry name" value="Rhodanese-like domain"/>
    <property type="match status" value="2"/>
</dbReference>
<dbReference type="CDD" id="cd01448">
    <property type="entry name" value="TST_Repeat_1"/>
    <property type="match status" value="1"/>
</dbReference>
<accession>A0A344UXF8</accession>
<feature type="domain" description="Rhodanese" evidence="4">
    <location>
        <begin position="171"/>
        <end position="282"/>
    </location>
</feature>
<dbReference type="Pfam" id="PF00581">
    <property type="entry name" value="Rhodanese"/>
    <property type="match status" value="2"/>
</dbReference>
<sequence length="284" mass="29620">MEVRWNDLGMTSLLPTPLVTADDLADALAGPDGRRIVVLDVSMGASPADPHIPGALRFDLDGPMSDQTTGLPHSMPADDVFQDALRGLGITAGSHVVVTETDYLFAAARPWWMLRAMGIDDVSILDGGNPAWVAAGNPLVTEVTPPPEPGDVVVDPRPGLLVDEEHVERSLATGDTVVDARSRARFAGTAPEPRPGLRAGHMPGAVNLPYTELQRDGRLLPVADLTAAVDRTVGDAPIVASCGSGVTACVVALAAVMAGRDDVAVYDGSWSEWGRKGGPAVVTE</sequence>
<dbReference type="SUPFAM" id="SSF52821">
    <property type="entry name" value="Rhodanese/Cell cycle control phosphatase"/>
    <property type="match status" value="2"/>
</dbReference>
<dbReference type="Proteomes" id="UP000251995">
    <property type="component" value="Chromosome"/>
</dbReference>
<keyword evidence="5" id="KW-0670">Pyruvate</keyword>
<keyword evidence="6" id="KW-1185">Reference proteome</keyword>
<organism evidence="5 6">
    <name type="scientific">Acidipropionibacterium virtanenii</name>
    <dbReference type="NCBI Taxonomy" id="2057246"/>
    <lineage>
        <taxon>Bacteria</taxon>
        <taxon>Bacillati</taxon>
        <taxon>Actinomycetota</taxon>
        <taxon>Actinomycetes</taxon>
        <taxon>Propionibacteriales</taxon>
        <taxon>Propionibacteriaceae</taxon>
        <taxon>Acidipropionibacterium</taxon>
    </lineage>
</organism>
<evidence type="ECO:0000256" key="1">
    <source>
        <dbReference type="ARBA" id="ARBA00022679"/>
    </source>
</evidence>
<keyword evidence="1 3" id="KW-0808">Transferase</keyword>
<dbReference type="OrthoDB" id="9770030at2"/>
<proteinExistence type="predicted"/>
<evidence type="ECO:0000256" key="2">
    <source>
        <dbReference type="ARBA" id="ARBA00022737"/>
    </source>
</evidence>
<dbReference type="PANTHER" id="PTHR11364:SF27">
    <property type="entry name" value="SULFURTRANSFERASE"/>
    <property type="match status" value="1"/>
</dbReference>
<dbReference type="GO" id="GO:0004792">
    <property type="term" value="F:thiosulfate-cyanide sulfurtransferase activity"/>
    <property type="evidence" value="ECO:0007669"/>
    <property type="project" value="InterPro"/>
</dbReference>
<protein>
    <recommendedName>
        <fullName evidence="3">Sulfurtransferase</fullName>
    </recommendedName>
</protein>
<evidence type="ECO:0000313" key="5">
    <source>
        <dbReference type="EMBL" id="AXE39956.1"/>
    </source>
</evidence>
<reference evidence="5 6" key="1">
    <citation type="submission" date="2017-12" db="EMBL/GenBank/DDBJ databases">
        <title>The whole genome sequence of the Acidipropionibacterium virtanenii sp. nov. type strain JS278.</title>
        <authorList>
            <person name="Laine P."/>
            <person name="Deptula P."/>
            <person name="Varmanen P."/>
            <person name="Auvinen P."/>
        </authorList>
    </citation>
    <scope>NUCLEOTIDE SEQUENCE [LARGE SCALE GENOMIC DNA]</scope>
    <source>
        <strain evidence="5 6">JS278</strain>
    </source>
</reference>
<dbReference type="KEGG" id="acij:JS278_02821"/>
<evidence type="ECO:0000256" key="3">
    <source>
        <dbReference type="RuleBase" id="RU000507"/>
    </source>
</evidence>
<keyword evidence="2" id="KW-0677">Repeat</keyword>
<feature type="domain" description="Rhodanese" evidence="4">
    <location>
        <begin position="32"/>
        <end position="141"/>
    </location>
</feature>
<dbReference type="AlphaFoldDB" id="A0A344UXF8"/>
<evidence type="ECO:0000313" key="6">
    <source>
        <dbReference type="Proteomes" id="UP000251995"/>
    </source>
</evidence>
<dbReference type="InterPro" id="IPR045078">
    <property type="entry name" value="TST/MPST-like"/>
</dbReference>